<reference evidence="3 4" key="1">
    <citation type="journal article" date="2011" name="J. Bacteriol.">
        <title>Genome sequence of the halotolerant marine bacterium Myxococcus fulvus HW-1.</title>
        <authorList>
            <person name="Li Z.F."/>
            <person name="Li X."/>
            <person name="Liu H."/>
            <person name="Liu X."/>
            <person name="Han K."/>
            <person name="Wu Z.H."/>
            <person name="Hu W."/>
            <person name="Li F.F."/>
            <person name="Li Y.Z."/>
        </authorList>
    </citation>
    <scope>NUCLEOTIDE SEQUENCE [LARGE SCALE GENOMIC DNA]</scope>
    <source>
        <strain evidence="4">ATCC BAA-855 / HW-1</strain>
    </source>
</reference>
<evidence type="ECO:0000313" key="3">
    <source>
        <dbReference type="EMBL" id="AEI64554.1"/>
    </source>
</evidence>
<dbReference type="InterPro" id="IPR003959">
    <property type="entry name" value="ATPase_AAA_core"/>
</dbReference>
<dbReference type="AlphaFoldDB" id="F8CA97"/>
<organism evidence="3 4">
    <name type="scientific">Myxococcus fulvus (strain ATCC BAA-855 / HW-1)</name>
    <dbReference type="NCBI Taxonomy" id="483219"/>
    <lineage>
        <taxon>Bacteria</taxon>
        <taxon>Pseudomonadati</taxon>
        <taxon>Myxococcota</taxon>
        <taxon>Myxococcia</taxon>
        <taxon>Myxococcales</taxon>
        <taxon>Cystobacterineae</taxon>
        <taxon>Myxococcaceae</taxon>
        <taxon>Myxococcus</taxon>
    </lineage>
</organism>
<sequence length="412" mass="45931">MLRIEKLQAENFRCFDTVSMTFEPDVTLLFAENGGGKTALLTALAMGLGLLQPRHPKELTLNAERDARRIAGKNGGPREAAGPCKISWSATIGERAGVGWSAATSPTARKASTQVRAAADAIEQVRKQGARWPLMGHYGTGRFATERKATRKSRDLPDRWDGYEGCLEPSPTDAPLLEWLRDEAFGDLARHRRGEPERRFDLTVFNTLKRVTPGVADIWYDPAAGSPMVRFEAGNEVAWEELSDGFHMFLALVGDIARRAVILNSQDGLEAPLLVEGVVLIDELDLHLHPRWQRDVLKGLRTAFPKLQFIITTHSPQVLSSAENRQVRQFVDWDVKEGGIFVEGRDTNAILVELMGTDNRDETGRSKLDALYEAIDDGRISDAQRLLTELRTRWGQVDPELIRAEGLLDLEE</sequence>
<dbReference type="PANTHER" id="PTHR43581:SF2">
    <property type="entry name" value="EXCINUCLEASE ATPASE SUBUNIT"/>
    <property type="match status" value="1"/>
</dbReference>
<dbReference type="HOGENOM" id="CLU_033429_1_1_7"/>
<evidence type="ECO:0000259" key="2">
    <source>
        <dbReference type="Pfam" id="PF13476"/>
    </source>
</evidence>
<accession>F8CA97</accession>
<dbReference type="GO" id="GO:0006302">
    <property type="term" value="P:double-strand break repair"/>
    <property type="evidence" value="ECO:0007669"/>
    <property type="project" value="InterPro"/>
</dbReference>
<dbReference type="Gene3D" id="3.40.50.300">
    <property type="entry name" value="P-loop containing nucleotide triphosphate hydrolases"/>
    <property type="match status" value="2"/>
</dbReference>
<dbReference type="KEGG" id="mfu:LILAB_13235"/>
<dbReference type="Pfam" id="PF13304">
    <property type="entry name" value="AAA_21"/>
    <property type="match status" value="1"/>
</dbReference>
<feature type="domain" description="ATPase AAA-type core" evidence="1">
    <location>
        <begin position="177"/>
        <end position="320"/>
    </location>
</feature>
<dbReference type="InterPro" id="IPR027417">
    <property type="entry name" value="P-loop_NTPase"/>
</dbReference>
<dbReference type="InterPro" id="IPR051396">
    <property type="entry name" value="Bact_Antivir_Def_Nuclease"/>
</dbReference>
<dbReference type="SUPFAM" id="SSF52540">
    <property type="entry name" value="P-loop containing nucleoside triphosphate hydrolases"/>
    <property type="match status" value="1"/>
</dbReference>
<dbReference type="Pfam" id="PF13476">
    <property type="entry name" value="AAA_23"/>
    <property type="match status" value="1"/>
</dbReference>
<evidence type="ECO:0000313" key="4">
    <source>
        <dbReference type="Proteomes" id="UP000000488"/>
    </source>
</evidence>
<protein>
    <submittedName>
        <fullName evidence="3">SMC domain protein</fullName>
    </submittedName>
</protein>
<dbReference type="STRING" id="483219.LILAB_13235"/>
<dbReference type="EMBL" id="CP002830">
    <property type="protein sequence ID" value="AEI64554.1"/>
    <property type="molecule type" value="Genomic_DNA"/>
</dbReference>
<proteinExistence type="predicted"/>
<dbReference type="eggNOG" id="COG3950">
    <property type="taxonomic scope" value="Bacteria"/>
</dbReference>
<dbReference type="PANTHER" id="PTHR43581">
    <property type="entry name" value="ATP/GTP PHOSPHATASE"/>
    <property type="match status" value="1"/>
</dbReference>
<dbReference type="GO" id="GO:0005524">
    <property type="term" value="F:ATP binding"/>
    <property type="evidence" value="ECO:0007669"/>
    <property type="project" value="InterPro"/>
</dbReference>
<feature type="domain" description="Rad50/SbcC-type AAA" evidence="2">
    <location>
        <begin position="6"/>
        <end position="73"/>
    </location>
</feature>
<gene>
    <name evidence="3" type="ordered locus">LILAB_13235</name>
</gene>
<name>F8CA97_MYXFH</name>
<dbReference type="Proteomes" id="UP000000488">
    <property type="component" value="Chromosome"/>
</dbReference>
<evidence type="ECO:0000259" key="1">
    <source>
        <dbReference type="Pfam" id="PF13304"/>
    </source>
</evidence>
<dbReference type="InterPro" id="IPR038729">
    <property type="entry name" value="Rad50/SbcC_AAA"/>
</dbReference>
<dbReference type="GO" id="GO:0016887">
    <property type="term" value="F:ATP hydrolysis activity"/>
    <property type="evidence" value="ECO:0007669"/>
    <property type="project" value="InterPro"/>
</dbReference>